<proteinExistence type="predicted"/>
<gene>
    <name evidence="2" type="ORF">ACFOU2_17270</name>
</gene>
<accession>A0ABV8B4G0</accession>
<comment type="caution">
    <text evidence="2">The sequence shown here is derived from an EMBL/GenBank/DDBJ whole genome shotgun (WGS) entry which is preliminary data.</text>
</comment>
<sequence>MRRKRLVGIYLAGGGDNSPQRLKACEQLLVGSVPDKELWQRLYGGIAEEFQPVSDAFASAEYRKWAAANIIMAELMRLVD</sequence>
<reference evidence="3" key="1">
    <citation type="journal article" date="2019" name="Int. J. Syst. Evol. Microbiol.">
        <title>The Global Catalogue of Microorganisms (GCM) 10K type strain sequencing project: providing services to taxonomists for standard genome sequencing and annotation.</title>
        <authorList>
            <consortium name="The Broad Institute Genomics Platform"/>
            <consortium name="The Broad Institute Genome Sequencing Center for Infectious Disease"/>
            <person name="Wu L."/>
            <person name="Ma J."/>
        </authorList>
    </citation>
    <scope>NUCLEOTIDE SEQUENCE [LARGE SCALE GENOMIC DNA]</scope>
    <source>
        <strain evidence="3">CCUG 61889</strain>
    </source>
</reference>
<organism evidence="2 3">
    <name type="scientific">Bacillus songklensis</name>
    <dbReference type="NCBI Taxonomy" id="1069116"/>
    <lineage>
        <taxon>Bacteria</taxon>
        <taxon>Bacillati</taxon>
        <taxon>Bacillota</taxon>
        <taxon>Bacilli</taxon>
        <taxon>Bacillales</taxon>
        <taxon>Bacillaceae</taxon>
        <taxon>Bacillus</taxon>
    </lineage>
</organism>
<dbReference type="EMBL" id="JBHRZT010000068">
    <property type="protein sequence ID" value="MFC3885122.1"/>
    <property type="molecule type" value="Genomic_DNA"/>
</dbReference>
<feature type="domain" description="CO dehydrogenase flavoprotein C-terminal" evidence="1">
    <location>
        <begin position="13"/>
        <end position="72"/>
    </location>
</feature>
<dbReference type="InterPro" id="IPR036683">
    <property type="entry name" value="CO_DH_flav_C_dom_sf"/>
</dbReference>
<dbReference type="Proteomes" id="UP001595752">
    <property type="component" value="Unassembled WGS sequence"/>
</dbReference>
<evidence type="ECO:0000259" key="1">
    <source>
        <dbReference type="Pfam" id="PF03450"/>
    </source>
</evidence>
<protein>
    <recommendedName>
        <fullName evidence="1">CO dehydrogenase flavoprotein C-terminal domain-containing protein</fullName>
    </recommendedName>
</protein>
<name>A0ABV8B4G0_9BACI</name>
<evidence type="ECO:0000313" key="3">
    <source>
        <dbReference type="Proteomes" id="UP001595752"/>
    </source>
</evidence>
<dbReference type="InterPro" id="IPR005107">
    <property type="entry name" value="CO_DH_flav_C"/>
</dbReference>
<dbReference type="SUPFAM" id="SSF55447">
    <property type="entry name" value="CO dehydrogenase flavoprotein C-terminal domain-like"/>
    <property type="match status" value="1"/>
</dbReference>
<evidence type="ECO:0000313" key="2">
    <source>
        <dbReference type="EMBL" id="MFC3885122.1"/>
    </source>
</evidence>
<dbReference type="Pfam" id="PF03450">
    <property type="entry name" value="CO_deh_flav_C"/>
    <property type="match status" value="1"/>
</dbReference>
<dbReference type="RefSeq" id="WP_377917224.1">
    <property type="nucleotide sequence ID" value="NZ_JBHRZT010000068.1"/>
</dbReference>
<keyword evidence="3" id="KW-1185">Reference proteome</keyword>
<dbReference type="Gene3D" id="3.30.390.50">
    <property type="entry name" value="CO dehydrogenase flavoprotein, C-terminal domain"/>
    <property type="match status" value="1"/>
</dbReference>